<dbReference type="EMBL" id="CP063458">
    <property type="protein sequence ID" value="QOV90191.1"/>
    <property type="molecule type" value="Genomic_DNA"/>
</dbReference>
<dbReference type="RefSeq" id="WP_206293265.1">
    <property type="nucleotide sequence ID" value="NZ_CP063458.1"/>
</dbReference>
<evidence type="ECO:0000313" key="1">
    <source>
        <dbReference type="EMBL" id="QOV90191.1"/>
    </source>
</evidence>
<evidence type="ECO:0000313" key="2">
    <source>
        <dbReference type="Proteomes" id="UP000593765"/>
    </source>
</evidence>
<name>A0A7M2WZB1_9BACT</name>
<organism evidence="1 2">
    <name type="scientific">Humisphaera borealis</name>
    <dbReference type="NCBI Taxonomy" id="2807512"/>
    <lineage>
        <taxon>Bacteria</taxon>
        <taxon>Pseudomonadati</taxon>
        <taxon>Planctomycetota</taxon>
        <taxon>Phycisphaerae</taxon>
        <taxon>Tepidisphaerales</taxon>
        <taxon>Tepidisphaeraceae</taxon>
        <taxon>Humisphaera</taxon>
    </lineage>
</organism>
<gene>
    <name evidence="1" type="ORF">IPV69_02115</name>
</gene>
<proteinExistence type="predicted"/>
<keyword evidence="2" id="KW-1185">Reference proteome</keyword>
<protein>
    <submittedName>
        <fullName evidence="1">Uncharacterized protein</fullName>
    </submittedName>
</protein>
<reference evidence="1 2" key="1">
    <citation type="submission" date="2020-10" db="EMBL/GenBank/DDBJ databases">
        <title>Wide distribution of Phycisphaera-like planctomycetes from WD2101 soil group in peatlands and genome analysis of the first cultivated representative.</title>
        <authorList>
            <person name="Dedysh S.N."/>
            <person name="Beletsky A.V."/>
            <person name="Ivanova A."/>
            <person name="Kulichevskaya I.S."/>
            <person name="Suzina N.E."/>
            <person name="Philippov D.A."/>
            <person name="Rakitin A.L."/>
            <person name="Mardanov A.V."/>
            <person name="Ravin N.V."/>
        </authorList>
    </citation>
    <scope>NUCLEOTIDE SEQUENCE [LARGE SCALE GENOMIC DNA]</scope>
    <source>
        <strain evidence="1 2">M1803</strain>
    </source>
</reference>
<accession>A0A7M2WZB1</accession>
<dbReference type="AlphaFoldDB" id="A0A7M2WZB1"/>
<dbReference type="KEGG" id="hbs:IPV69_02115"/>
<dbReference type="Proteomes" id="UP000593765">
    <property type="component" value="Chromosome"/>
</dbReference>
<sequence length="336" mass="38090">MWDIQLDCTLLNAQNKGAIDCINDGDYGLPTVTKQNVSSEVALAAMRHDSQPLLSMTVRTASLEQDSYFSDAWDKFRNNIWNNARSSEYVPPLLRFSRWCDDPAKSLIVIGGSVGFDCDSDDVRFCVPDYAVGTIERWLADQLNSSRVVYSRSVFPMAGWRSPRFALEWSPYYVYHRLIDSKHDAIECLESHRERDPLRALLAWTEVRYSDGVSVHDNVLRTLFAGTVLCLPALLWWKQRFAKSHIVPKSSEAVAAVMQMLLQFQGVQKKNAEWYLSNLRKIGLQSRGLMPEGDLLHAHEVDDEDLLTALRALIPPKQLVTGFLLDVSGLDNAMLH</sequence>